<comment type="caution">
    <text evidence="2">The sequence shown here is derived from an EMBL/GenBank/DDBJ whole genome shotgun (WGS) entry which is preliminary data.</text>
</comment>
<protein>
    <submittedName>
        <fullName evidence="2">Retrovirus-related Pol polyprotein from transposon RE1</fullName>
    </submittedName>
</protein>
<proteinExistence type="predicted"/>
<dbReference type="EMBL" id="JACGWJ010000015">
    <property type="protein sequence ID" value="KAL0367478.1"/>
    <property type="molecule type" value="Genomic_DNA"/>
</dbReference>
<feature type="domain" description="Reverse transcriptase Ty1/copia-type" evidence="1">
    <location>
        <begin position="37"/>
        <end position="84"/>
    </location>
</feature>
<reference evidence="2" key="2">
    <citation type="journal article" date="2024" name="Plant">
        <title>Genomic evolution and insights into agronomic trait innovations of Sesamum species.</title>
        <authorList>
            <person name="Miao H."/>
            <person name="Wang L."/>
            <person name="Qu L."/>
            <person name="Liu H."/>
            <person name="Sun Y."/>
            <person name="Le M."/>
            <person name="Wang Q."/>
            <person name="Wei S."/>
            <person name="Zheng Y."/>
            <person name="Lin W."/>
            <person name="Duan Y."/>
            <person name="Cao H."/>
            <person name="Xiong S."/>
            <person name="Wang X."/>
            <person name="Wei L."/>
            <person name="Li C."/>
            <person name="Ma Q."/>
            <person name="Ju M."/>
            <person name="Zhao R."/>
            <person name="Li G."/>
            <person name="Mu C."/>
            <person name="Tian Q."/>
            <person name="Mei H."/>
            <person name="Zhang T."/>
            <person name="Gao T."/>
            <person name="Zhang H."/>
        </authorList>
    </citation>
    <scope>NUCLEOTIDE SEQUENCE</scope>
    <source>
        <strain evidence="2">G02</strain>
    </source>
</reference>
<name>A0AAW2QJP4_SESRA</name>
<organism evidence="2">
    <name type="scientific">Sesamum radiatum</name>
    <name type="common">Black benniseed</name>
    <dbReference type="NCBI Taxonomy" id="300843"/>
    <lineage>
        <taxon>Eukaryota</taxon>
        <taxon>Viridiplantae</taxon>
        <taxon>Streptophyta</taxon>
        <taxon>Embryophyta</taxon>
        <taxon>Tracheophyta</taxon>
        <taxon>Spermatophyta</taxon>
        <taxon>Magnoliopsida</taxon>
        <taxon>eudicotyledons</taxon>
        <taxon>Gunneridae</taxon>
        <taxon>Pentapetalae</taxon>
        <taxon>asterids</taxon>
        <taxon>lamiids</taxon>
        <taxon>Lamiales</taxon>
        <taxon>Pedaliaceae</taxon>
        <taxon>Sesamum</taxon>
    </lineage>
</organism>
<dbReference type="Pfam" id="PF07727">
    <property type="entry name" value="RVT_2"/>
    <property type="match status" value="1"/>
</dbReference>
<dbReference type="AlphaFoldDB" id="A0AAW2QJP4"/>
<accession>A0AAW2QJP4</accession>
<reference evidence="2" key="1">
    <citation type="submission" date="2020-06" db="EMBL/GenBank/DDBJ databases">
        <authorList>
            <person name="Li T."/>
            <person name="Hu X."/>
            <person name="Zhang T."/>
            <person name="Song X."/>
            <person name="Zhang H."/>
            <person name="Dai N."/>
            <person name="Sheng W."/>
            <person name="Hou X."/>
            <person name="Wei L."/>
        </authorList>
    </citation>
    <scope>NUCLEOTIDE SEQUENCE</scope>
    <source>
        <strain evidence="2">G02</strain>
        <tissue evidence="2">Leaf</tissue>
    </source>
</reference>
<gene>
    <name evidence="2" type="ORF">Sradi_3637900</name>
</gene>
<dbReference type="InterPro" id="IPR013103">
    <property type="entry name" value="RVT_2"/>
</dbReference>
<evidence type="ECO:0000259" key="1">
    <source>
        <dbReference type="Pfam" id="PF07727"/>
    </source>
</evidence>
<evidence type="ECO:0000313" key="2">
    <source>
        <dbReference type="EMBL" id="KAL0367478.1"/>
    </source>
</evidence>
<sequence>MATLFTVQKPRTYLQVKAVSEWEHAMKDELNALEKDKTWKIVDLSKGRKAIGCKWVYKVKLKPDGSIDRYKARLVANGYNQVEEWITLIVFSSSQGSDNEDIYMLAPEGYDTTPGKALARTTLPMGLKLSSQLVDPLPDPELYRRLVGRLLYLSFARLDISFASSSSANF</sequence>